<evidence type="ECO:0000313" key="4">
    <source>
        <dbReference type="RefSeq" id="XP_018497713.1"/>
    </source>
</evidence>
<accession>A0AAJ7L6X4</accession>
<dbReference type="AlphaFoldDB" id="A0AAJ7L6X4"/>
<keyword evidence="3" id="KW-1185">Reference proteome</keyword>
<dbReference type="InterPro" id="IPR001878">
    <property type="entry name" value="Znf_CCHC"/>
</dbReference>
<protein>
    <submittedName>
        <fullName evidence="4">Uncharacterized protein LOC108865283</fullName>
    </submittedName>
</protein>
<dbReference type="GO" id="GO:0008270">
    <property type="term" value="F:zinc ion binding"/>
    <property type="evidence" value="ECO:0007669"/>
    <property type="project" value="UniProtKB-KW"/>
</dbReference>
<dbReference type="Proteomes" id="UP000694867">
    <property type="component" value="Unplaced"/>
</dbReference>
<dbReference type="SMART" id="SM00343">
    <property type="entry name" value="ZnF_C2HC"/>
    <property type="match status" value="2"/>
</dbReference>
<dbReference type="RefSeq" id="XP_018497713.1">
    <property type="nucleotide sequence ID" value="XM_018642197.1"/>
</dbReference>
<keyword evidence="1" id="KW-0479">Metal-binding</keyword>
<evidence type="ECO:0000256" key="1">
    <source>
        <dbReference type="PROSITE-ProRule" id="PRU00047"/>
    </source>
</evidence>
<organism evidence="3 4">
    <name type="scientific">Galendromus occidentalis</name>
    <name type="common">western predatory mite</name>
    <dbReference type="NCBI Taxonomy" id="34638"/>
    <lineage>
        <taxon>Eukaryota</taxon>
        <taxon>Metazoa</taxon>
        <taxon>Ecdysozoa</taxon>
        <taxon>Arthropoda</taxon>
        <taxon>Chelicerata</taxon>
        <taxon>Arachnida</taxon>
        <taxon>Acari</taxon>
        <taxon>Parasitiformes</taxon>
        <taxon>Mesostigmata</taxon>
        <taxon>Gamasina</taxon>
        <taxon>Phytoseioidea</taxon>
        <taxon>Phytoseiidae</taxon>
        <taxon>Typhlodrominae</taxon>
        <taxon>Galendromus</taxon>
    </lineage>
</organism>
<sequence length="124" mass="13623">MVLAIRGLDATVETYEVAGAPREAGVHDQVTINLGELKDGWTGRRTAMVRLPQPQGQRLLQRGVLVVGWAKCRAKVTLFGQETCCFNCQKFGHIARDCTEPANAQKKCYRCGSGDHIAKDAAHR</sequence>
<dbReference type="Pfam" id="PF00098">
    <property type="entry name" value="zf-CCHC"/>
    <property type="match status" value="2"/>
</dbReference>
<proteinExistence type="predicted"/>
<dbReference type="InterPro" id="IPR036875">
    <property type="entry name" value="Znf_CCHC_sf"/>
</dbReference>
<name>A0AAJ7L6X4_9ACAR</name>
<evidence type="ECO:0000313" key="3">
    <source>
        <dbReference type="Proteomes" id="UP000694867"/>
    </source>
</evidence>
<evidence type="ECO:0000259" key="2">
    <source>
        <dbReference type="PROSITE" id="PS50158"/>
    </source>
</evidence>
<feature type="domain" description="CCHC-type" evidence="2">
    <location>
        <begin position="85"/>
        <end position="100"/>
    </location>
</feature>
<dbReference type="PROSITE" id="PS50158">
    <property type="entry name" value="ZF_CCHC"/>
    <property type="match status" value="1"/>
</dbReference>
<dbReference type="GO" id="GO:0003676">
    <property type="term" value="F:nucleic acid binding"/>
    <property type="evidence" value="ECO:0007669"/>
    <property type="project" value="InterPro"/>
</dbReference>
<dbReference type="SUPFAM" id="SSF57756">
    <property type="entry name" value="Retrovirus zinc finger-like domains"/>
    <property type="match status" value="1"/>
</dbReference>
<gene>
    <name evidence="4" type="primary">LOC108865283</name>
</gene>
<dbReference type="Gene3D" id="4.10.60.10">
    <property type="entry name" value="Zinc finger, CCHC-type"/>
    <property type="match status" value="1"/>
</dbReference>
<reference evidence="4" key="1">
    <citation type="submission" date="2025-08" db="UniProtKB">
        <authorList>
            <consortium name="RefSeq"/>
        </authorList>
    </citation>
    <scope>IDENTIFICATION</scope>
</reference>
<dbReference type="GeneID" id="108865283"/>
<keyword evidence="1" id="KW-0863">Zinc-finger</keyword>
<dbReference type="KEGG" id="goe:108865283"/>
<keyword evidence="1" id="KW-0862">Zinc</keyword>